<dbReference type="Gene3D" id="3.90.70.80">
    <property type="match status" value="1"/>
</dbReference>
<dbReference type="PANTHER" id="PTHR22914">
    <property type="entry name" value="CHITIN SYNTHASE"/>
    <property type="match status" value="1"/>
</dbReference>
<dbReference type="GO" id="GO:0030428">
    <property type="term" value="C:cell septum"/>
    <property type="evidence" value="ECO:0007669"/>
    <property type="project" value="TreeGrafter"/>
</dbReference>
<dbReference type="InParanoid" id="A0A7C8NA13"/>
<feature type="compositionally biased region" description="Polar residues" evidence="11">
    <location>
        <begin position="1"/>
        <end position="12"/>
    </location>
</feature>
<feature type="compositionally biased region" description="Basic and acidic residues" evidence="11">
    <location>
        <begin position="1016"/>
        <end position="1029"/>
    </location>
</feature>
<keyword evidence="3" id="KW-1003">Cell membrane</keyword>
<evidence type="ECO:0000256" key="7">
    <source>
        <dbReference type="ARBA" id="ARBA00022989"/>
    </source>
</evidence>
<dbReference type="InterPro" id="IPR049771">
    <property type="entry name" value="OTU2-like_OTU"/>
</dbReference>
<evidence type="ECO:0000256" key="8">
    <source>
        <dbReference type="ARBA" id="ARBA00023136"/>
    </source>
</evidence>
<organism evidence="14 15">
    <name type="scientific">Xylaria multiplex</name>
    <dbReference type="NCBI Taxonomy" id="323545"/>
    <lineage>
        <taxon>Eukaryota</taxon>
        <taxon>Fungi</taxon>
        <taxon>Dikarya</taxon>
        <taxon>Ascomycota</taxon>
        <taxon>Pezizomycotina</taxon>
        <taxon>Sordariomycetes</taxon>
        <taxon>Xylariomycetidae</taxon>
        <taxon>Xylariales</taxon>
        <taxon>Xylariaceae</taxon>
        <taxon>Xylaria</taxon>
    </lineage>
</organism>
<feature type="transmembrane region" description="Helical" evidence="12">
    <location>
        <begin position="710"/>
        <end position="732"/>
    </location>
</feature>
<feature type="region of interest" description="Disordered" evidence="11">
    <location>
        <begin position="931"/>
        <end position="954"/>
    </location>
</feature>
<keyword evidence="8 12" id="KW-0472">Membrane</keyword>
<feature type="domain" description="OTU" evidence="13">
    <location>
        <begin position="1060"/>
        <end position="1202"/>
    </location>
</feature>
<feature type="transmembrane region" description="Helical" evidence="12">
    <location>
        <begin position="627"/>
        <end position="648"/>
    </location>
</feature>
<evidence type="ECO:0000256" key="11">
    <source>
        <dbReference type="SAM" id="MobiDB-lite"/>
    </source>
</evidence>
<keyword evidence="15" id="KW-1185">Reference proteome</keyword>
<feature type="transmembrane region" description="Helical" evidence="12">
    <location>
        <begin position="660"/>
        <end position="682"/>
    </location>
</feature>
<feature type="region of interest" description="Disordered" evidence="11">
    <location>
        <begin position="968"/>
        <end position="1041"/>
    </location>
</feature>
<dbReference type="SUPFAM" id="SSF54001">
    <property type="entry name" value="Cysteine proteinases"/>
    <property type="match status" value="1"/>
</dbReference>
<keyword evidence="7 12" id="KW-1133">Transmembrane helix</keyword>
<evidence type="ECO:0000313" key="14">
    <source>
        <dbReference type="EMBL" id="KAF2970317.1"/>
    </source>
</evidence>
<proteinExistence type="inferred from homology"/>
<dbReference type="Pfam" id="PF08407">
    <property type="entry name" value="Chitin_synth_1N"/>
    <property type="match status" value="1"/>
</dbReference>
<feature type="transmembrane region" description="Helical" evidence="12">
    <location>
        <begin position="744"/>
        <end position="761"/>
    </location>
</feature>
<dbReference type="CDD" id="cd04190">
    <property type="entry name" value="Chitin_synth_C"/>
    <property type="match status" value="1"/>
</dbReference>
<feature type="compositionally biased region" description="Polar residues" evidence="11">
    <location>
        <begin position="70"/>
        <end position="89"/>
    </location>
</feature>
<name>A0A7C8NA13_9PEZI</name>
<dbReference type="GO" id="GO:0071555">
    <property type="term" value="P:cell wall organization"/>
    <property type="evidence" value="ECO:0007669"/>
    <property type="project" value="UniProtKB-KW"/>
</dbReference>
<dbReference type="PROSITE" id="PS50802">
    <property type="entry name" value="OTU"/>
    <property type="match status" value="1"/>
</dbReference>
<dbReference type="InterPro" id="IPR038765">
    <property type="entry name" value="Papain-like_cys_pep_sf"/>
</dbReference>
<keyword evidence="9" id="KW-0961">Cell wall biogenesis/degradation</keyword>
<feature type="region of interest" description="Disordered" evidence="11">
    <location>
        <begin position="1"/>
        <end position="140"/>
    </location>
</feature>
<dbReference type="GO" id="GO:0004100">
    <property type="term" value="F:chitin synthase activity"/>
    <property type="evidence" value="ECO:0007669"/>
    <property type="project" value="UniProtKB-EC"/>
</dbReference>
<feature type="transmembrane region" description="Helical" evidence="12">
    <location>
        <begin position="842"/>
        <end position="866"/>
    </location>
</feature>
<comment type="similarity">
    <text evidence="10">Belongs to the chitin synthase family. Class III subfamily.</text>
</comment>
<comment type="caution">
    <text evidence="14">The sequence shown here is derived from an EMBL/GenBank/DDBJ whole genome shotgun (WGS) entry which is preliminary data.</text>
</comment>
<dbReference type="InterPro" id="IPR013616">
    <property type="entry name" value="Chitin_synth_N"/>
</dbReference>
<dbReference type="Pfam" id="PF02338">
    <property type="entry name" value="OTU"/>
    <property type="match status" value="1"/>
</dbReference>
<dbReference type="InterPro" id="IPR029044">
    <property type="entry name" value="Nucleotide-diphossugar_trans"/>
</dbReference>
<evidence type="ECO:0000256" key="6">
    <source>
        <dbReference type="ARBA" id="ARBA00022692"/>
    </source>
</evidence>
<evidence type="ECO:0000256" key="1">
    <source>
        <dbReference type="ARBA" id="ARBA00004651"/>
    </source>
</evidence>
<reference evidence="14 15" key="1">
    <citation type="submission" date="2019-12" db="EMBL/GenBank/DDBJ databases">
        <title>Draft genome sequence of the ascomycete Xylaria multiplex DSM 110363.</title>
        <authorList>
            <person name="Buettner E."/>
            <person name="Kellner H."/>
        </authorList>
    </citation>
    <scope>NUCLEOTIDE SEQUENCE [LARGE SCALE GENOMIC DNA]</scope>
    <source>
        <strain evidence="14 15">DSM 110363</strain>
    </source>
</reference>
<keyword evidence="4" id="KW-0328">Glycosyltransferase</keyword>
<feature type="compositionally biased region" description="Acidic residues" evidence="11">
    <location>
        <begin position="973"/>
        <end position="991"/>
    </location>
</feature>
<dbReference type="Proteomes" id="UP000481858">
    <property type="component" value="Unassembled WGS sequence"/>
</dbReference>
<dbReference type="CDD" id="cd22762">
    <property type="entry name" value="OTU_fungi_OTU2-like"/>
    <property type="match status" value="1"/>
</dbReference>
<evidence type="ECO:0000256" key="10">
    <source>
        <dbReference type="ARBA" id="ARBA00038055"/>
    </source>
</evidence>
<keyword evidence="6 12" id="KW-0812">Transmembrane</keyword>
<comment type="subcellular location">
    <subcellularLocation>
        <location evidence="1">Cell membrane</location>
        <topology evidence="1">Multi-pass membrane protein</topology>
    </subcellularLocation>
</comment>
<dbReference type="GO" id="GO:0005886">
    <property type="term" value="C:plasma membrane"/>
    <property type="evidence" value="ECO:0007669"/>
    <property type="project" value="UniProtKB-SubCell"/>
</dbReference>
<dbReference type="OrthoDB" id="26569at2759"/>
<evidence type="ECO:0000256" key="5">
    <source>
        <dbReference type="ARBA" id="ARBA00022679"/>
    </source>
</evidence>
<evidence type="ECO:0000256" key="2">
    <source>
        <dbReference type="ARBA" id="ARBA00012543"/>
    </source>
</evidence>
<sequence>MAYNPPGNNNNEYDGHRLQDLPAGSTYHLPPVDQDDDESQRHLLGQAPGHHYDQDRLGAHTPPTRPVSAYSLTESYTTSAPPMTQTPQPYGNEYAGAFGGGQQLEDTGFGFGTPRPASTVDSEESWLRRQQPGGAPGGLKRYATRKVKLVQGSVLSVDYPVPSAIKNSVQPKYSDTESGTGEFVNMRYTAATCDPNDFTLKNGYDLRPRMYNRHTELLIAITYYNEDKVLFARTLHGVMQNIRDIVNLKKSTFWNKGGPAWQKIVVCFVFDGIDKADKQTLDVLATIGVFQDGIIKKEVNGKETVAHIFEYTTQLSVTPNQQLIRPSPTEDTPQTLPPVQMIFCLKQKNSKKINSHRWLFNAFGRILNPEVCILLDAGTKPGAKSLLALWEGFYNDKDLGGACGEIHAMLGKGGKKLLNPLVAVQNFEYKISNILDKPLESSFGYVSVLPGAFSAYRFRAIMGRPLEQYFHGDHTLSKILGKKGIEGMNIFKKNMFLAEDRILCFELVAKAGSKWHLTYIKAAKGETDVPEGAPEFISQRRRWLNGSFAASLYSLMHFGRMYKSGHNIIRMFFFHLQLIYNIANVLFTWFSLASYYLTTTVIMDLVGQPDKANDKHGWPFGDTATPIVNIILQYLYIAFVILQFILALGNRPKGTKWQYISSFALFGFIQFYIIILSIYLVVNAFTNDANKLSGDAGDALKSLFTTNSEVGIIIVALLATFGLYYIASFLYLDPWHMFHSFPSYLILASTYINILNVYAFNNWHDVSWGTKGSDKAEALPAAQVVKDEKGEAAIEEVEKPQEDIDSQFEQTVKRALSPFKSVPEDDKPDLEDSYKSFRTSLVITWLFTNIALIIGVTSGSLSVFGIGVEPASDRTAKYFKFLLIATAVLSLVRFIGCLWFLDSIVESSQSSIVLTPMETLEAIQARHRKEQRDLQARITSKKKNATKKTRKGVNDECAALERELKERQQLELDAVDGDGDGDGEGGEEPDGAEAGNGTDTAAGTTQPQGKKRNRQKDRLARRAAEREEAADAAAQEAQNMTDHRGLERASLEATFSAHGLVEHEIRPDGHCLFSAVADQLAQRDIPISAASDNGEIPPYRVVRGVATEYMGAHPDDFAPFLDEPLATYVPKIRDGAEWGGQLELLALASAYRVEIKVVQNGRTESILPSTRGEEGEGKGAIWLAYYRHGYGLGEHYNSLRKKG</sequence>
<dbReference type="EC" id="2.4.1.16" evidence="2"/>
<dbReference type="InterPro" id="IPR004835">
    <property type="entry name" value="Chitin_synth"/>
</dbReference>
<evidence type="ECO:0000313" key="15">
    <source>
        <dbReference type="Proteomes" id="UP000481858"/>
    </source>
</evidence>
<feature type="transmembrane region" description="Helical" evidence="12">
    <location>
        <begin position="543"/>
        <end position="560"/>
    </location>
</feature>
<feature type="transmembrane region" description="Helical" evidence="12">
    <location>
        <begin position="572"/>
        <end position="597"/>
    </location>
</feature>
<evidence type="ECO:0000256" key="12">
    <source>
        <dbReference type="SAM" id="Phobius"/>
    </source>
</evidence>
<dbReference type="InterPro" id="IPR003323">
    <property type="entry name" value="OTU_dom"/>
</dbReference>
<dbReference type="EMBL" id="WUBL01000025">
    <property type="protein sequence ID" value="KAF2970317.1"/>
    <property type="molecule type" value="Genomic_DNA"/>
</dbReference>
<evidence type="ECO:0000256" key="4">
    <source>
        <dbReference type="ARBA" id="ARBA00022676"/>
    </source>
</evidence>
<accession>A0A7C8NA13</accession>
<feature type="compositionally biased region" description="Basic residues" evidence="11">
    <location>
        <begin position="939"/>
        <end position="951"/>
    </location>
</feature>
<dbReference type="PANTHER" id="PTHR22914:SF11">
    <property type="entry name" value="CHITIN SYNTHASE B"/>
    <property type="match status" value="1"/>
</dbReference>
<feature type="transmembrane region" description="Helical" evidence="12">
    <location>
        <begin position="878"/>
        <end position="901"/>
    </location>
</feature>
<feature type="compositionally biased region" description="Low complexity" evidence="11">
    <location>
        <begin position="992"/>
        <end position="1005"/>
    </location>
</feature>
<gene>
    <name evidence="14" type="ORF">GQX73_g3321</name>
</gene>
<evidence type="ECO:0000259" key="13">
    <source>
        <dbReference type="PROSITE" id="PS50802"/>
    </source>
</evidence>
<evidence type="ECO:0000256" key="3">
    <source>
        <dbReference type="ARBA" id="ARBA00022475"/>
    </source>
</evidence>
<dbReference type="Pfam" id="PF01644">
    <property type="entry name" value="Chitin_synth_1"/>
    <property type="match status" value="1"/>
</dbReference>
<dbReference type="SUPFAM" id="SSF53448">
    <property type="entry name" value="Nucleotide-diphospho-sugar transferases"/>
    <property type="match status" value="1"/>
</dbReference>
<dbReference type="GO" id="GO:0006031">
    <property type="term" value="P:chitin biosynthetic process"/>
    <property type="evidence" value="ECO:0007669"/>
    <property type="project" value="TreeGrafter"/>
</dbReference>
<keyword evidence="5" id="KW-0808">Transferase</keyword>
<protein>
    <recommendedName>
        <fullName evidence="2">chitin synthase</fullName>
        <ecNumber evidence="2">2.4.1.16</ecNumber>
    </recommendedName>
</protein>
<dbReference type="AlphaFoldDB" id="A0A7C8NA13"/>
<evidence type="ECO:0000256" key="9">
    <source>
        <dbReference type="ARBA" id="ARBA00023316"/>
    </source>
</evidence>